<proteinExistence type="predicted"/>
<reference evidence="1 2" key="1">
    <citation type="journal article" date="2015" name="Nature">
        <title>rRNA introns, odd ribosomes, and small enigmatic genomes across a large radiation of phyla.</title>
        <authorList>
            <person name="Brown C.T."/>
            <person name="Hug L.A."/>
            <person name="Thomas B.C."/>
            <person name="Sharon I."/>
            <person name="Castelle C.J."/>
            <person name="Singh A."/>
            <person name="Wilkins M.J."/>
            <person name="Williams K.H."/>
            <person name="Banfield J.F."/>
        </authorList>
    </citation>
    <scope>NUCLEOTIDE SEQUENCE [LARGE SCALE GENOMIC DNA]</scope>
</reference>
<accession>A0A0G0MXB7</accession>
<evidence type="ECO:0000313" key="1">
    <source>
        <dbReference type="EMBL" id="KKR05101.1"/>
    </source>
</evidence>
<dbReference type="AlphaFoldDB" id="A0A0G0MXB7"/>
<name>A0A0G0MXB7_9BACT</name>
<protein>
    <submittedName>
        <fullName evidence="1">Uncharacterized protein</fullName>
    </submittedName>
</protein>
<sequence>MISYMFEESCKICGGKHRTGFCTTSEGKEMKEERIIKDAQEKVSTLLGQYGIVSTQEQKQLSSECLNEFLVRSSHEFVNLPTEISDQTKKKIRRMLGLGETGARELSSEERDKQIEMLIMEMRGYLEKLRVHQDDILGMILCGSRMDNQKMPAEESDVDVVFIFKSGFHLDPSTPEGEKLLYHLRDYTDKTASDSGFPVEIDELYGEDIFFKKMTQADSEMLIWGWNADAVRYIGEPLGELNESSVNEYIQQTLTNNVFKEKRQNRIKEAAQKLLNT</sequence>
<gene>
    <name evidence="1" type="ORF">UT30_C0001G0060</name>
</gene>
<organism evidence="1 2">
    <name type="scientific">Candidatus Uhrbacteria bacterium GW2011_GWF2_39_13</name>
    <dbReference type="NCBI Taxonomy" id="1618995"/>
    <lineage>
        <taxon>Bacteria</taxon>
        <taxon>Candidatus Uhriibacteriota</taxon>
    </lineage>
</organism>
<dbReference type="EMBL" id="LBWG01000001">
    <property type="protein sequence ID" value="KKR05101.1"/>
    <property type="molecule type" value="Genomic_DNA"/>
</dbReference>
<comment type="caution">
    <text evidence="1">The sequence shown here is derived from an EMBL/GenBank/DDBJ whole genome shotgun (WGS) entry which is preliminary data.</text>
</comment>
<dbReference type="Proteomes" id="UP000033935">
    <property type="component" value="Unassembled WGS sequence"/>
</dbReference>
<evidence type="ECO:0000313" key="2">
    <source>
        <dbReference type="Proteomes" id="UP000033935"/>
    </source>
</evidence>